<gene>
    <name evidence="1" type="ORF">H9654_06360</name>
</gene>
<accession>A0A8X8K1U9</accession>
<evidence type="ECO:0000313" key="2">
    <source>
        <dbReference type="Proteomes" id="UP000636938"/>
    </source>
</evidence>
<dbReference type="EMBL" id="JACSQS010000004">
    <property type="protein sequence ID" value="MBD7953829.1"/>
    <property type="molecule type" value="Genomic_DNA"/>
</dbReference>
<sequence>MVVLKRRDFSRWQHSEKLPDAALCKAVEELRCGLFDVDLGGQLFKKRIGRAGCGKSGGYRTLISARIGQRYVFLHGYAKNERANITPEERKAMQFAGKALLNLEPLDLAKALRCGILLEVRCD</sequence>
<organism evidence="1 2">
    <name type="scientific">Stenotrophomonas lacuserhaii</name>
    <dbReference type="NCBI Taxonomy" id="2760084"/>
    <lineage>
        <taxon>Bacteria</taxon>
        <taxon>Pseudomonadati</taxon>
        <taxon>Pseudomonadota</taxon>
        <taxon>Gammaproteobacteria</taxon>
        <taxon>Lysobacterales</taxon>
        <taxon>Lysobacteraceae</taxon>
        <taxon>Stenotrophomonas</taxon>
    </lineage>
</organism>
<dbReference type="Pfam" id="PF06296">
    <property type="entry name" value="RelE"/>
    <property type="match status" value="1"/>
</dbReference>
<dbReference type="InterPro" id="IPR009387">
    <property type="entry name" value="HigB-2"/>
</dbReference>
<dbReference type="RefSeq" id="WP_191769958.1">
    <property type="nucleotide sequence ID" value="NZ_JACSQS010000004.1"/>
</dbReference>
<comment type="caution">
    <text evidence="1">The sequence shown here is derived from an EMBL/GenBank/DDBJ whole genome shotgun (WGS) entry which is preliminary data.</text>
</comment>
<proteinExistence type="predicted"/>
<dbReference type="AlphaFoldDB" id="A0A8X8K1U9"/>
<dbReference type="PIRSF" id="PIRSF018634">
    <property type="entry name" value="UCP018634"/>
    <property type="match status" value="1"/>
</dbReference>
<dbReference type="Proteomes" id="UP000636938">
    <property type="component" value="Unassembled WGS sequence"/>
</dbReference>
<reference evidence="1 2" key="1">
    <citation type="submission" date="2020-08" db="EMBL/GenBank/DDBJ databases">
        <title>A Genomic Blueprint of the Chicken Gut Microbiome.</title>
        <authorList>
            <person name="Gilroy R."/>
            <person name="Ravi A."/>
            <person name="Getino M."/>
            <person name="Pursley I."/>
            <person name="Horton D.L."/>
            <person name="Alikhan N.-F."/>
            <person name="Baker D."/>
            <person name="Gharbi K."/>
            <person name="Hall N."/>
            <person name="Watson M."/>
            <person name="Adriaenssens E.M."/>
            <person name="Foster-Nyarko E."/>
            <person name="Jarju S."/>
            <person name="Secka A."/>
            <person name="Antonio M."/>
            <person name="Oren A."/>
            <person name="Chaudhuri R."/>
            <person name="La Ragione R.M."/>
            <person name="Hildebrand F."/>
            <person name="Pallen M.J."/>
        </authorList>
    </citation>
    <scope>NUCLEOTIDE SEQUENCE [LARGE SCALE GENOMIC DNA]</scope>
    <source>
        <strain evidence="1 2">Sa5BUN4</strain>
    </source>
</reference>
<evidence type="ECO:0000313" key="1">
    <source>
        <dbReference type="EMBL" id="MBD7953829.1"/>
    </source>
</evidence>
<protein>
    <submittedName>
        <fullName evidence="1">Type II toxin-antitoxin system RelE/ParE family toxin</fullName>
    </submittedName>
</protein>
<name>A0A8X8K1U9_9GAMM</name>
<keyword evidence="2" id="KW-1185">Reference proteome</keyword>